<dbReference type="EMBL" id="JAGZFP010000038">
    <property type="protein sequence ID" value="MBS5359433.1"/>
    <property type="molecule type" value="Genomic_DNA"/>
</dbReference>
<dbReference type="EMBL" id="QRQU01000006">
    <property type="protein sequence ID" value="RHN24515.1"/>
    <property type="molecule type" value="Genomic_DNA"/>
</dbReference>
<dbReference type="EMBL" id="CP133988">
    <property type="protein sequence ID" value="WNB83568.1"/>
    <property type="molecule type" value="Genomic_DNA"/>
</dbReference>
<sequence>MAYRKLGRTSSQRKAMLRDLTTDLIINEAIVTTEARAKEIRKSVEKMITLGKRGDLHARRQAAAFVRNEVASQNFDEETGKYSETTALQKLFSELAPRYAERNGGYTRILKTEPRRGDAAPMAIIELV</sequence>
<reference evidence="16 17" key="1">
    <citation type="submission" date="2018-08" db="EMBL/GenBank/DDBJ databases">
        <title>A genome reference for cultivated species of the human gut microbiota.</title>
        <authorList>
            <person name="Zou Y."/>
            <person name="Xue W."/>
            <person name="Luo G."/>
        </authorList>
    </citation>
    <scope>NUCLEOTIDE SEQUENCE [LARGE SCALE GENOMIC DNA]</scope>
    <source>
        <strain evidence="14 16">AF30-12BH</strain>
        <strain evidence="13 17">AM33-3BH</strain>
    </source>
</reference>
<dbReference type="Proteomes" id="UP000462658">
    <property type="component" value="Unassembled WGS sequence"/>
</dbReference>
<evidence type="ECO:0000256" key="3">
    <source>
        <dbReference type="ARBA" id="ARBA00023274"/>
    </source>
</evidence>
<dbReference type="Proteomes" id="UP000285725">
    <property type="component" value="Unassembled WGS sequence"/>
</dbReference>
<dbReference type="Proteomes" id="UP001248323">
    <property type="component" value="Chromosome"/>
</dbReference>
<evidence type="ECO:0000313" key="6">
    <source>
        <dbReference type="EMBL" id="MBS5359433.1"/>
    </source>
</evidence>
<dbReference type="PANTHER" id="PTHR14413">
    <property type="entry name" value="RIBOSOMAL PROTEIN L17"/>
    <property type="match status" value="1"/>
</dbReference>
<evidence type="ECO:0000313" key="11">
    <source>
        <dbReference type="EMBL" id="MTR67030.1"/>
    </source>
</evidence>
<evidence type="ECO:0000313" key="19">
    <source>
        <dbReference type="Proteomes" id="UP000441330"/>
    </source>
</evidence>
<evidence type="ECO:0000256" key="1">
    <source>
        <dbReference type="ARBA" id="ARBA00008777"/>
    </source>
</evidence>
<reference evidence="8" key="4">
    <citation type="submission" date="2023-01" db="EMBL/GenBank/DDBJ databases">
        <title>Human gut microbiome strain richness.</title>
        <authorList>
            <person name="Chen-Liaw A."/>
        </authorList>
    </citation>
    <scope>NUCLEOTIDE SEQUENCE</scope>
    <source>
        <strain evidence="8">1001262st2_G8_1001262B_160229</strain>
    </source>
</reference>
<evidence type="ECO:0000313" key="10">
    <source>
        <dbReference type="EMBL" id="MTR62806.1"/>
    </source>
</evidence>
<dbReference type="InterPro" id="IPR047859">
    <property type="entry name" value="Ribosomal_bL17_CS"/>
</dbReference>
<dbReference type="RefSeq" id="WP_003002399.1">
    <property type="nucleotide sequence ID" value="NZ_CABFMD010000033.1"/>
</dbReference>
<dbReference type="InterPro" id="IPR000456">
    <property type="entry name" value="Ribosomal_bL17"/>
</dbReference>
<dbReference type="Proteomes" id="UP000460220">
    <property type="component" value="Unassembled WGS sequence"/>
</dbReference>
<keyword evidence="2 4" id="KW-0689">Ribosomal protein</keyword>
<reference evidence="6" key="3">
    <citation type="submission" date="2021-02" db="EMBL/GenBank/DDBJ databases">
        <title>Infant gut strain persistence is associated with maternal origin, phylogeny, and functional potential including surface adhesion and iron acquisition.</title>
        <authorList>
            <person name="Lou Y.C."/>
        </authorList>
    </citation>
    <scope>NUCLEOTIDE SEQUENCE</scope>
    <source>
        <strain evidence="7">L3_060_000G1_dasL3_060_000G1_metabat.metabat.86_ sub</strain>
        <strain evidence="6">L3_098_011G1_dasL3_098_011G1_concoct_7</strain>
    </source>
</reference>
<dbReference type="Pfam" id="PF01196">
    <property type="entry name" value="Ribosomal_L17"/>
    <property type="match status" value="1"/>
</dbReference>
<dbReference type="NCBIfam" id="TIGR00059">
    <property type="entry name" value="L17"/>
    <property type="match status" value="1"/>
</dbReference>
<evidence type="ECO:0000313" key="12">
    <source>
        <dbReference type="EMBL" id="MTS54882.1"/>
    </source>
</evidence>
<dbReference type="EMBL" id="JAQMJV010000014">
    <property type="protein sequence ID" value="MDB8620465.1"/>
    <property type="molecule type" value="Genomic_DNA"/>
</dbReference>
<evidence type="ECO:0000313" key="15">
    <source>
        <dbReference type="EMBL" id="WNB83568.1"/>
    </source>
</evidence>
<dbReference type="EMBL" id="QSIO01000005">
    <property type="protein sequence ID" value="RHC93452.1"/>
    <property type="molecule type" value="Genomic_DNA"/>
</dbReference>
<reference evidence="15" key="5">
    <citation type="submission" date="2023-09" db="EMBL/GenBank/DDBJ databases">
        <title>Streptococcus_parasanguinius_hifiasm_complete_genome_Zymo_Research_ D6332.</title>
        <authorList>
            <person name="Damerum A."/>
        </authorList>
    </citation>
    <scope>NUCLEOTIDE SEQUENCE</scope>
    <source>
        <strain evidence="15">B-1756</strain>
    </source>
</reference>
<evidence type="ECO:0000313" key="14">
    <source>
        <dbReference type="EMBL" id="RHN24515.1"/>
    </source>
</evidence>
<gene>
    <name evidence="4 9" type="primary">rplQ</name>
    <name evidence="13" type="ORF">DW820_09665</name>
    <name evidence="14" type="ORF">DWZ19_08260</name>
    <name evidence="11" type="ORF">GMC73_07215</name>
    <name evidence="9" type="ORF">GMC75_07590</name>
    <name evidence="10" type="ORF">GMC80_05565</name>
    <name evidence="12" type="ORF">GMC94_08455</name>
    <name evidence="7" type="ORF">KH363_09125</name>
    <name evidence="6" type="ORF">KHX87_10140</name>
    <name evidence="8" type="ORF">PNV36_08695</name>
    <name evidence="15" type="ORF">RDV49_01555</name>
</gene>
<protein>
    <recommendedName>
        <fullName evidence="4">Large ribosomal subunit protein bL17</fullName>
    </recommendedName>
</protein>
<comment type="similarity">
    <text evidence="1 4 5">Belongs to the bacterial ribosomal protein bL17 family.</text>
</comment>
<dbReference type="HAMAP" id="MF_01368">
    <property type="entry name" value="Ribosomal_bL17"/>
    <property type="match status" value="1"/>
</dbReference>
<dbReference type="EMBL" id="JAGZZN010000102">
    <property type="protein sequence ID" value="MBS6537689.1"/>
    <property type="molecule type" value="Genomic_DNA"/>
</dbReference>
<comment type="subunit">
    <text evidence="4">Part of the 50S ribosomal subunit. Contacts protein L32.</text>
</comment>
<evidence type="ECO:0000256" key="2">
    <source>
        <dbReference type="ARBA" id="ARBA00022980"/>
    </source>
</evidence>
<evidence type="ECO:0000313" key="9">
    <source>
        <dbReference type="EMBL" id="MTR41529.1"/>
    </source>
</evidence>
<dbReference type="GO" id="GO:0006412">
    <property type="term" value="P:translation"/>
    <property type="evidence" value="ECO:0007669"/>
    <property type="project" value="UniProtKB-UniRule"/>
</dbReference>
<dbReference type="Gene3D" id="3.90.1030.10">
    <property type="entry name" value="Ribosomal protein L17"/>
    <property type="match status" value="1"/>
</dbReference>
<proteinExistence type="inferred from homology"/>
<reference evidence="18 19" key="2">
    <citation type="journal article" date="2019" name="Nat. Med.">
        <title>A library of human gut bacterial isolates paired with longitudinal multiomics data enables mechanistic microbiome research.</title>
        <authorList>
            <person name="Poyet M."/>
            <person name="Groussin M."/>
            <person name="Gibbons S.M."/>
            <person name="Avila-Pacheco J."/>
            <person name="Jiang X."/>
            <person name="Kearney S.M."/>
            <person name="Perrotta A.R."/>
            <person name="Berdy B."/>
            <person name="Zhao S."/>
            <person name="Lieberman T.D."/>
            <person name="Swanson P.K."/>
            <person name="Smith M."/>
            <person name="Roesemann S."/>
            <person name="Alexander J.E."/>
            <person name="Rich S.A."/>
            <person name="Livny J."/>
            <person name="Vlamakis H."/>
            <person name="Clish C."/>
            <person name="Bullock K."/>
            <person name="Deik A."/>
            <person name="Scott J."/>
            <person name="Pierce K.A."/>
            <person name="Xavier R.J."/>
            <person name="Alm E.J."/>
        </authorList>
    </citation>
    <scope>NUCLEOTIDE SEQUENCE [LARGE SCALE GENOMIC DNA]</scope>
    <source>
        <strain evidence="12 19">BIOML-A1</strain>
        <strain evidence="10 21">BIOML-A10</strain>
        <strain evidence="11 20">BIOML-A12</strain>
        <strain evidence="9 18">BIOML-A18</strain>
    </source>
</reference>
<dbReference type="EMBL" id="WMZA01000002">
    <property type="protein sequence ID" value="MTR62806.1"/>
    <property type="molecule type" value="Genomic_DNA"/>
</dbReference>
<name>A0A0F3H7Y3_STRPA</name>
<organism evidence="9 18">
    <name type="scientific">Streptococcus parasanguinis</name>
    <dbReference type="NCBI Taxonomy" id="1318"/>
    <lineage>
        <taxon>Bacteria</taxon>
        <taxon>Bacillati</taxon>
        <taxon>Bacillota</taxon>
        <taxon>Bacilli</taxon>
        <taxon>Lactobacillales</taxon>
        <taxon>Streptococcaceae</taxon>
        <taxon>Streptococcus</taxon>
    </lineage>
</organism>
<dbReference type="Proteomes" id="UP000761167">
    <property type="component" value="Unassembled WGS sequence"/>
</dbReference>
<evidence type="ECO:0000256" key="5">
    <source>
        <dbReference type="RuleBase" id="RU000660"/>
    </source>
</evidence>
<dbReference type="AlphaFoldDB" id="A0A0F3H7Y3"/>
<dbReference type="PROSITE" id="PS01167">
    <property type="entry name" value="RIBOSOMAL_L17"/>
    <property type="match status" value="1"/>
</dbReference>
<dbReference type="PANTHER" id="PTHR14413:SF16">
    <property type="entry name" value="LARGE RIBOSOMAL SUBUNIT PROTEIN BL17M"/>
    <property type="match status" value="1"/>
</dbReference>
<dbReference type="EMBL" id="WMYS01000004">
    <property type="protein sequence ID" value="MTR41529.1"/>
    <property type="molecule type" value="Genomic_DNA"/>
</dbReference>
<dbReference type="InterPro" id="IPR036373">
    <property type="entry name" value="Ribosomal_bL17_sf"/>
</dbReference>
<dbReference type="GeneID" id="10836144"/>
<accession>A0A0F3H7Y3</accession>
<evidence type="ECO:0000313" key="7">
    <source>
        <dbReference type="EMBL" id="MBS6537689.1"/>
    </source>
</evidence>
<evidence type="ECO:0000313" key="21">
    <source>
        <dbReference type="Proteomes" id="UP000462658"/>
    </source>
</evidence>
<dbReference type="Proteomes" id="UP001212685">
    <property type="component" value="Unassembled WGS sequence"/>
</dbReference>
<dbReference type="Proteomes" id="UP000430295">
    <property type="component" value="Unassembled WGS sequence"/>
</dbReference>
<dbReference type="EMBL" id="WMYY01000007">
    <property type="protein sequence ID" value="MTR67030.1"/>
    <property type="molecule type" value="Genomic_DNA"/>
</dbReference>
<evidence type="ECO:0000313" key="8">
    <source>
        <dbReference type="EMBL" id="MDB8620465.1"/>
    </source>
</evidence>
<evidence type="ECO:0000313" key="20">
    <source>
        <dbReference type="Proteomes" id="UP000460220"/>
    </source>
</evidence>
<dbReference type="GO" id="GO:0003735">
    <property type="term" value="F:structural constituent of ribosome"/>
    <property type="evidence" value="ECO:0007669"/>
    <property type="project" value="InterPro"/>
</dbReference>
<dbReference type="Proteomes" id="UP000285773">
    <property type="component" value="Unassembled WGS sequence"/>
</dbReference>
<dbReference type="FunFam" id="3.90.1030.10:FF:000002">
    <property type="entry name" value="50S ribosomal protein L17"/>
    <property type="match status" value="1"/>
</dbReference>
<evidence type="ECO:0000313" key="13">
    <source>
        <dbReference type="EMBL" id="RHC93452.1"/>
    </source>
</evidence>
<dbReference type="Proteomes" id="UP000441330">
    <property type="component" value="Unassembled WGS sequence"/>
</dbReference>
<dbReference type="EMBL" id="WMZJ01000006">
    <property type="protein sequence ID" value="MTS54882.1"/>
    <property type="molecule type" value="Genomic_DNA"/>
</dbReference>
<keyword evidence="3 4" id="KW-0687">Ribonucleoprotein</keyword>
<dbReference type="SUPFAM" id="SSF64263">
    <property type="entry name" value="Prokaryotic ribosomal protein L17"/>
    <property type="match status" value="1"/>
</dbReference>
<dbReference type="Proteomes" id="UP000709219">
    <property type="component" value="Unassembled WGS sequence"/>
</dbReference>
<evidence type="ECO:0000313" key="18">
    <source>
        <dbReference type="Proteomes" id="UP000430295"/>
    </source>
</evidence>
<evidence type="ECO:0000313" key="16">
    <source>
        <dbReference type="Proteomes" id="UP000285725"/>
    </source>
</evidence>
<evidence type="ECO:0000313" key="17">
    <source>
        <dbReference type="Proteomes" id="UP000285773"/>
    </source>
</evidence>
<dbReference type="GO" id="GO:0022625">
    <property type="term" value="C:cytosolic large ribosomal subunit"/>
    <property type="evidence" value="ECO:0007669"/>
    <property type="project" value="TreeGrafter"/>
</dbReference>
<evidence type="ECO:0000256" key="4">
    <source>
        <dbReference type="HAMAP-Rule" id="MF_01368"/>
    </source>
</evidence>